<evidence type="ECO:0000256" key="3">
    <source>
        <dbReference type="ARBA" id="ARBA00022692"/>
    </source>
</evidence>
<accession>A0A139SPL4</accession>
<evidence type="ECO:0000256" key="6">
    <source>
        <dbReference type="SAM" id="MobiDB-lite"/>
    </source>
</evidence>
<keyword evidence="2" id="KW-1003">Cell membrane</keyword>
<feature type="transmembrane region" description="Helical" evidence="7">
    <location>
        <begin position="283"/>
        <end position="307"/>
    </location>
</feature>
<feature type="transmembrane region" description="Helical" evidence="7">
    <location>
        <begin position="60"/>
        <end position="83"/>
    </location>
</feature>
<keyword evidence="4 7" id="KW-1133">Transmembrane helix</keyword>
<dbReference type="Pfam" id="PF03631">
    <property type="entry name" value="Virul_fac_BrkB"/>
    <property type="match status" value="1"/>
</dbReference>
<dbReference type="GO" id="GO:0005886">
    <property type="term" value="C:plasma membrane"/>
    <property type="evidence" value="ECO:0007669"/>
    <property type="project" value="UniProtKB-SubCell"/>
</dbReference>
<evidence type="ECO:0000256" key="7">
    <source>
        <dbReference type="SAM" id="Phobius"/>
    </source>
</evidence>
<evidence type="ECO:0000256" key="2">
    <source>
        <dbReference type="ARBA" id="ARBA00022475"/>
    </source>
</evidence>
<feature type="transmembrane region" description="Helical" evidence="7">
    <location>
        <begin position="198"/>
        <end position="220"/>
    </location>
</feature>
<evidence type="ECO:0000256" key="5">
    <source>
        <dbReference type="ARBA" id="ARBA00023136"/>
    </source>
</evidence>
<gene>
    <name evidence="8" type="ORF">AXK11_04510</name>
</gene>
<dbReference type="AlphaFoldDB" id="A0A139SPL4"/>
<feature type="compositionally biased region" description="Polar residues" evidence="6">
    <location>
        <begin position="158"/>
        <end position="171"/>
    </location>
</feature>
<dbReference type="RefSeq" id="WP_068629675.1">
    <property type="nucleotide sequence ID" value="NZ_LSZQ01000033.1"/>
</dbReference>
<keyword evidence="9" id="KW-1185">Reference proteome</keyword>
<feature type="transmembrane region" description="Helical" evidence="7">
    <location>
        <begin position="351"/>
        <end position="371"/>
    </location>
</feature>
<comment type="subcellular location">
    <subcellularLocation>
        <location evidence="1">Cell membrane</location>
        <topology evidence="1">Multi-pass membrane protein</topology>
    </subcellularLocation>
</comment>
<evidence type="ECO:0000313" key="9">
    <source>
        <dbReference type="Proteomes" id="UP000070058"/>
    </source>
</evidence>
<reference evidence="9" key="1">
    <citation type="submission" date="2016-02" db="EMBL/GenBank/DDBJ databases">
        <authorList>
            <person name="Sanders J.G."/>
            <person name="Lin J.Y."/>
            <person name="Wertz J.T."/>
            <person name="Russell J.A."/>
            <person name="Moreau C.S."/>
            <person name="Powell S."/>
        </authorList>
    </citation>
    <scope>NUCLEOTIDE SEQUENCE [LARGE SCALE GENOMIC DNA]</scope>
    <source>
        <strain evidence="9">CAG34</strain>
    </source>
</reference>
<dbReference type="NCBIfam" id="TIGR00765">
    <property type="entry name" value="yihY_not_rbn"/>
    <property type="match status" value="1"/>
</dbReference>
<evidence type="ECO:0000313" key="8">
    <source>
        <dbReference type="EMBL" id="KXU36420.1"/>
    </source>
</evidence>
<feature type="transmembrane region" description="Helical" evidence="7">
    <location>
        <begin position="313"/>
        <end position="339"/>
    </location>
</feature>
<keyword evidence="3 7" id="KW-0812">Transmembrane</keyword>
<feature type="region of interest" description="Disordered" evidence="6">
    <location>
        <begin position="135"/>
        <end position="171"/>
    </location>
</feature>
<evidence type="ECO:0000256" key="1">
    <source>
        <dbReference type="ARBA" id="ARBA00004651"/>
    </source>
</evidence>
<name>A0A139SPL4_9BACT</name>
<proteinExistence type="predicted"/>
<organism evidence="8 9">
    <name type="scientific">Cephaloticoccus primus</name>
    <dbReference type="NCBI Taxonomy" id="1548207"/>
    <lineage>
        <taxon>Bacteria</taxon>
        <taxon>Pseudomonadati</taxon>
        <taxon>Verrucomicrobiota</taxon>
        <taxon>Opitutia</taxon>
        <taxon>Opitutales</taxon>
        <taxon>Opitutaceae</taxon>
        <taxon>Cephaloticoccus</taxon>
    </lineage>
</organism>
<dbReference type="OrthoDB" id="9808671at2"/>
<dbReference type="EMBL" id="LSZQ01000033">
    <property type="protein sequence ID" value="KXU36420.1"/>
    <property type="molecule type" value="Genomic_DNA"/>
</dbReference>
<dbReference type="InterPro" id="IPR017039">
    <property type="entry name" value="Virul_fac_BrkB"/>
</dbReference>
<comment type="caution">
    <text evidence="8">The sequence shown here is derived from an EMBL/GenBank/DDBJ whole genome shotgun (WGS) entry which is preliminary data.</text>
</comment>
<dbReference type="PANTHER" id="PTHR30213:SF0">
    <property type="entry name" value="UPF0761 MEMBRANE PROTEIN YIHY"/>
    <property type="match status" value="1"/>
</dbReference>
<protein>
    <submittedName>
        <fullName evidence="8">Uncharacterized protein</fullName>
    </submittedName>
</protein>
<dbReference type="STRING" id="1548207.AXK11_04510"/>
<keyword evidence="5 7" id="KW-0472">Membrane</keyword>
<feature type="transmembrane region" description="Helical" evidence="7">
    <location>
        <begin position="240"/>
        <end position="271"/>
    </location>
</feature>
<sequence length="529" mass="57660">MARLLAYWQRFLALYTKEIWQPARLDDTSLRGRFYAVLRVISITITVFTETKAASRASALSFSSLLGLGPLVAIAMLVAGMVLDDKDPDLAVNTLNRVIRFIAPQVAEYEAQTSAEGLSPHAPSTSRAAAAIAPNPTLQGGLNRPNAGPGADEGSGAETATTAPPNAGGQQALNERIDDSAEATVERMLSGFISGSRSGTAGAVGALTLILIVILLFKGIEDAFNEIWGLREGRSWLMRIIYYWTILTLGAVLFFASITLLSAGAFVNVFVAKLPFGAELLQLIRWLLPLSSGLLVISMLTLFYRYIPNTQVYWRAAFAGAVIVALLLLANNFLAFIYVRRVVISRSLYGSLGIMPILMFGLYIFWLYVLIGGQISYAVQNARFRSSQAAWGNLSHASREHLLLLVFLTVARRFQDCLPACSASQLSDIIKAPTQIINECLQRLVDMRFLTPIPAAETEPTSDFLYQPARPLNRTSLADFKSCFESFGEEAASEEAMHALDPLLPRYIAALRAGRDAALLNTPLDQLVG</sequence>
<dbReference type="Proteomes" id="UP000070058">
    <property type="component" value="Unassembled WGS sequence"/>
</dbReference>
<dbReference type="PANTHER" id="PTHR30213">
    <property type="entry name" value="INNER MEMBRANE PROTEIN YHJD"/>
    <property type="match status" value="1"/>
</dbReference>
<evidence type="ECO:0000256" key="4">
    <source>
        <dbReference type="ARBA" id="ARBA00022989"/>
    </source>
</evidence>